<dbReference type="EMBL" id="QPJK01000005">
    <property type="protein sequence ID" value="RCW70504.1"/>
    <property type="molecule type" value="Genomic_DNA"/>
</dbReference>
<reference evidence="1 2" key="1">
    <citation type="submission" date="2018-07" db="EMBL/GenBank/DDBJ databases">
        <title>Genomic Encyclopedia of Type Strains, Phase IV (KMG-IV): sequencing the most valuable type-strain genomes for metagenomic binning, comparative biology and taxonomic classification.</title>
        <authorList>
            <person name="Goeker M."/>
        </authorList>
    </citation>
    <scope>NUCLEOTIDE SEQUENCE [LARGE SCALE GENOMIC DNA]</scope>
    <source>
        <strain evidence="1 2">DSM 21634</strain>
    </source>
</reference>
<dbReference type="AlphaFoldDB" id="A0A368XWV1"/>
<proteinExistence type="predicted"/>
<sequence>MMNSEVAEKSMQHVVEALRNSELQRIDEISSIDVMLALLENLAGRNWYSTYSQLHQKWKANDAEVVAVEKANREALKL</sequence>
<evidence type="ECO:0000313" key="2">
    <source>
        <dbReference type="Proteomes" id="UP000252884"/>
    </source>
</evidence>
<keyword evidence="2" id="KW-1185">Reference proteome</keyword>
<accession>A0A368XWV1</accession>
<organism evidence="1 2">
    <name type="scientific">Pseudorhodoferax soli</name>
    <dbReference type="NCBI Taxonomy" id="545864"/>
    <lineage>
        <taxon>Bacteria</taxon>
        <taxon>Pseudomonadati</taxon>
        <taxon>Pseudomonadota</taxon>
        <taxon>Betaproteobacteria</taxon>
        <taxon>Burkholderiales</taxon>
        <taxon>Comamonadaceae</taxon>
    </lineage>
</organism>
<gene>
    <name evidence="1" type="ORF">DES41_105447</name>
</gene>
<name>A0A368XWV1_9BURK</name>
<comment type="caution">
    <text evidence="1">The sequence shown here is derived from an EMBL/GenBank/DDBJ whole genome shotgun (WGS) entry which is preliminary data.</text>
</comment>
<dbReference type="Proteomes" id="UP000252884">
    <property type="component" value="Unassembled WGS sequence"/>
</dbReference>
<protein>
    <submittedName>
        <fullName evidence="1">Uncharacterized protein</fullName>
    </submittedName>
</protein>
<evidence type="ECO:0000313" key="1">
    <source>
        <dbReference type="EMBL" id="RCW70504.1"/>
    </source>
</evidence>